<dbReference type="EMBL" id="BK014061">
    <property type="protein sequence ID" value="DAD52295.1"/>
    <property type="molecule type" value="Genomic_RNA"/>
</dbReference>
<dbReference type="GO" id="GO:0000166">
    <property type="term" value="F:nucleotide binding"/>
    <property type="evidence" value="ECO:0007669"/>
    <property type="project" value="UniProtKB-KW"/>
</dbReference>
<evidence type="ECO:0000259" key="10">
    <source>
        <dbReference type="PROSITE" id="PS50522"/>
    </source>
</evidence>
<gene>
    <name evidence="11" type="primary">SRR6960799_12_3</name>
</gene>
<name>A0A8S5L4L8_9VIRU</name>
<evidence type="ECO:0000313" key="11">
    <source>
        <dbReference type="EMBL" id="DAD52295.1"/>
    </source>
</evidence>
<dbReference type="InterPro" id="IPR043502">
    <property type="entry name" value="DNA/RNA_pol_sf"/>
</dbReference>
<dbReference type="Pfam" id="PF03431">
    <property type="entry name" value="RNA_replicase_B"/>
    <property type="match status" value="1"/>
</dbReference>
<evidence type="ECO:0000313" key="12">
    <source>
        <dbReference type="Proteomes" id="UP000677105"/>
    </source>
</evidence>
<feature type="binding site" evidence="9">
    <location>
        <position position="373"/>
    </location>
    <ligand>
        <name>Mg(2+)</name>
        <dbReference type="ChEBI" id="CHEBI:18420"/>
        <label>2</label>
    </ligand>
</feature>
<dbReference type="GO" id="GO:0039694">
    <property type="term" value="P:viral RNA genome replication"/>
    <property type="evidence" value="ECO:0007669"/>
    <property type="project" value="InterPro"/>
</dbReference>
<evidence type="ECO:0000256" key="3">
    <source>
        <dbReference type="ARBA" id="ARBA00022679"/>
    </source>
</evidence>
<keyword evidence="6" id="KW-0693">Viral RNA replication</keyword>
<evidence type="ECO:0000256" key="6">
    <source>
        <dbReference type="ARBA" id="ARBA00022953"/>
    </source>
</evidence>
<keyword evidence="2 11" id="KW-0696">RNA-directed RNA polymerase</keyword>
<proteinExistence type="predicted"/>
<sequence length="649" mass="72443">MGKRFDHLDLSCIPVDPLVLFNLLADCLLLRGADAVGEITSRDFPSVSSENFRDEYLLKEVLRKFPGFDLGINTRAVALEAFLADETINAETNDRLQDYDVENPHVRQIMTLAARKAVTVLGAFRKDWLLDGVRFGPGATTRLGGETVNVMQKLSGTPHVTLSAYSLADAFLKATPQWGSRLGLRVDEDAYVPSGDYSDLRTGPKLLIRELDKLTTVSKNAVTDRTIGIGPCMNIYLQLGVGYAMRKRMYPWGINLSDQTINQRRAREGSITGRIATLDIKSASNSVTRGLVWHMLGNHSHDARNFDPTWFEVMNKLRTQGCWIDGKVHEYELFSAMGNGFTFELESLIFWSLACATCAILALPEDVAVYGDDITMPVEAVPLFTEVLAFAGFRLNSDKSFSTTEGPLFRESCGRHYLDGKDVTPFYIDAGLDTPDQIMLLANNIVRWCKQDDGTLDGRLLPLWSFVVNHLSSDLQKIGIPFSEDANDGLILPFDAVRPSIAYLGNPVIGTTMRPPRGQLAVGYRIKTISWESRETKPTGHVGLVCWLYNAEKRRFSAPREEEDPFLKIKRNGAPRPKVAGCIPSLIVENLRMPRHESPSPSFTQVQKVPKDTRKRTLKVKSRIVRSWTDVGPWVVWKSESLVPLGSNS</sequence>
<evidence type="ECO:0000256" key="4">
    <source>
        <dbReference type="ARBA" id="ARBA00022695"/>
    </source>
</evidence>
<protein>
    <recommendedName>
        <fullName evidence="1">RNA-directed RNA polymerase</fullName>
        <ecNumber evidence="1">2.7.7.48</ecNumber>
    </recommendedName>
    <alternativeName>
        <fullName evidence="7">RNA replicase beta chain</fullName>
    </alternativeName>
</protein>
<dbReference type="InterPro" id="IPR005093">
    <property type="entry name" value="RNArep_beta"/>
</dbReference>
<dbReference type="PROSITE" id="PS50522">
    <property type="entry name" value="RDRP_PHAGE"/>
    <property type="match status" value="1"/>
</dbReference>
<comment type="cofactor">
    <cofactor evidence="9">
        <name>Mg(2+)</name>
        <dbReference type="ChEBI" id="CHEBI:18420"/>
    </cofactor>
    <text evidence="9">Binds 2 Mg(2+) per subunit.</text>
</comment>
<dbReference type="InterPro" id="IPR007096">
    <property type="entry name" value="RNA-dir_Rpol_cat_phage"/>
</dbReference>
<organism evidence="11 12">
    <name type="scientific">ssRNA phage SRR6960799_12</name>
    <dbReference type="NCBI Taxonomy" id="2786568"/>
    <lineage>
        <taxon>Viruses</taxon>
        <taxon>Riboviria</taxon>
        <taxon>Orthornavirae</taxon>
        <taxon>Lenarviricota</taxon>
        <taxon>Leviviricetes</taxon>
        <taxon>Norzivirales</taxon>
        <taxon>Fiersviridae</taxon>
        <taxon>Kihryuvirus</taxon>
        <taxon>Kihryuvirus limihabitans</taxon>
    </lineage>
</organism>
<dbReference type="GeneID" id="80398473"/>
<feature type="binding site" evidence="9">
    <location>
        <position position="279"/>
    </location>
    <ligand>
        <name>Mg(2+)</name>
        <dbReference type="ChEBI" id="CHEBI:18420"/>
        <label>2</label>
    </ligand>
</feature>
<comment type="catalytic activity">
    <reaction evidence="8">
        <text>RNA(n) + a ribonucleoside 5'-triphosphate = RNA(n+1) + diphosphate</text>
        <dbReference type="Rhea" id="RHEA:21248"/>
        <dbReference type="Rhea" id="RHEA-COMP:14527"/>
        <dbReference type="Rhea" id="RHEA-COMP:17342"/>
        <dbReference type="ChEBI" id="CHEBI:33019"/>
        <dbReference type="ChEBI" id="CHEBI:61557"/>
        <dbReference type="ChEBI" id="CHEBI:140395"/>
        <dbReference type="EC" id="2.7.7.48"/>
    </reaction>
</comment>
<keyword evidence="5" id="KW-0547">Nucleotide-binding</keyword>
<dbReference type="GO" id="GO:0003968">
    <property type="term" value="F:RNA-directed RNA polymerase activity"/>
    <property type="evidence" value="ECO:0007669"/>
    <property type="project" value="UniProtKB-KW"/>
</dbReference>
<dbReference type="EC" id="2.7.7.48" evidence="1"/>
<keyword evidence="3" id="KW-0808">Transferase</keyword>
<evidence type="ECO:0000256" key="1">
    <source>
        <dbReference type="ARBA" id="ARBA00012494"/>
    </source>
</evidence>
<evidence type="ECO:0000256" key="9">
    <source>
        <dbReference type="PIRSR" id="PIRSR605093-1"/>
    </source>
</evidence>
<feature type="domain" description="RdRp catalytic" evidence="10">
    <location>
        <begin position="264"/>
        <end position="404"/>
    </location>
</feature>
<dbReference type="GO" id="GO:0046872">
    <property type="term" value="F:metal ion binding"/>
    <property type="evidence" value="ECO:0007669"/>
    <property type="project" value="UniProtKB-KW"/>
</dbReference>
<keyword evidence="9" id="KW-0479">Metal-binding</keyword>
<dbReference type="SUPFAM" id="SSF56672">
    <property type="entry name" value="DNA/RNA polymerases"/>
    <property type="match status" value="1"/>
</dbReference>
<dbReference type="KEGG" id="vg:80398473"/>
<feature type="binding site" evidence="9">
    <location>
        <position position="372"/>
    </location>
    <ligand>
        <name>Mg(2+)</name>
        <dbReference type="ChEBI" id="CHEBI:18420"/>
        <label>2</label>
    </ligand>
</feature>
<keyword evidence="9" id="KW-0460">Magnesium</keyword>
<accession>A0A8S5L4L8</accession>
<evidence type="ECO:0000256" key="2">
    <source>
        <dbReference type="ARBA" id="ARBA00022484"/>
    </source>
</evidence>
<reference evidence="11" key="1">
    <citation type="submission" date="2020-09" db="EMBL/GenBank/DDBJ databases">
        <title>Leviviricetes taxonomy.</title>
        <authorList>
            <person name="Stockdale S.R."/>
            <person name="Callanan J."/>
            <person name="Adriaenssens E.M."/>
            <person name="Kuhn J.H."/>
            <person name="Rumnieks J."/>
            <person name="Shkoporov A."/>
            <person name="Draper L.A."/>
            <person name="Ross P."/>
            <person name="Hill C."/>
        </authorList>
    </citation>
    <scope>NUCLEOTIDE SEQUENCE</scope>
</reference>
<dbReference type="Proteomes" id="UP000677105">
    <property type="component" value="Segment"/>
</dbReference>
<keyword evidence="12" id="KW-1185">Reference proteome</keyword>
<keyword evidence="4" id="KW-0548">Nucleotidyltransferase</keyword>
<dbReference type="RefSeq" id="YP_010769453.1">
    <property type="nucleotide sequence ID" value="NC_073979.1"/>
</dbReference>
<evidence type="ECO:0000256" key="5">
    <source>
        <dbReference type="ARBA" id="ARBA00022741"/>
    </source>
</evidence>
<evidence type="ECO:0000256" key="8">
    <source>
        <dbReference type="ARBA" id="ARBA00048744"/>
    </source>
</evidence>
<evidence type="ECO:0000256" key="7">
    <source>
        <dbReference type="ARBA" id="ARBA00030248"/>
    </source>
</evidence>